<keyword evidence="1" id="KW-0812">Transmembrane</keyword>
<keyword evidence="1" id="KW-1133">Transmembrane helix</keyword>
<evidence type="ECO:0000259" key="2">
    <source>
        <dbReference type="Pfam" id="PF01757"/>
    </source>
</evidence>
<feature type="transmembrane region" description="Helical" evidence="1">
    <location>
        <begin position="367"/>
        <end position="392"/>
    </location>
</feature>
<feature type="transmembrane region" description="Helical" evidence="1">
    <location>
        <begin position="103"/>
        <end position="124"/>
    </location>
</feature>
<keyword evidence="1" id="KW-0472">Membrane</keyword>
<dbReference type="InterPro" id="IPR002656">
    <property type="entry name" value="Acyl_transf_3_dom"/>
</dbReference>
<evidence type="ECO:0000313" key="4">
    <source>
        <dbReference type="Proteomes" id="UP001162891"/>
    </source>
</evidence>
<feature type="transmembrane region" description="Helical" evidence="1">
    <location>
        <begin position="29"/>
        <end position="47"/>
    </location>
</feature>
<sequence length="400" mass="43790">MARAAAVPEARAATTSAPPMPARRADVEWLRILGILLVFTLHAAEPFNPWDAWHVVSPVQSKWLGELAFFLAPWIMPLFMLLAGESAWYALERRTARTYVRERILRLGLPLVAGILVLVPPQVWLERRLRGQFDGSFLAFYPHFFEGIYPQGNFSWHHLWFLVFLLAFALVTLPLFLWLRTPEGRRTMARLAAPCTGPAGLAWIVLPAVAVRLALELVLAGFAPIAYDWSSRGLLLPAFIAGFALAGEPALREAVDRQWRTALSLALASSAALGVWAWPGHVLDRLPAPRSLAGTLLWGGYAAAAWCWLVALRGGARRHLAGARTPALVRTSALVYPFYVLHHPVIVAAAVAVVVRGPRLPASFAAVWGVSLVVTVALCAVVDASGPLRVLFGLGRRAKR</sequence>
<feature type="transmembrane region" description="Helical" evidence="1">
    <location>
        <begin position="159"/>
        <end position="179"/>
    </location>
</feature>
<dbReference type="RefSeq" id="WP_248359628.1">
    <property type="nucleotide sequence ID" value="NZ_AP025591.1"/>
</dbReference>
<feature type="transmembrane region" description="Helical" evidence="1">
    <location>
        <begin position="200"/>
        <end position="223"/>
    </location>
</feature>
<evidence type="ECO:0000313" key="3">
    <source>
        <dbReference type="EMBL" id="BDG02208.1"/>
    </source>
</evidence>
<gene>
    <name evidence="3" type="ORF">AMOR_12040</name>
</gene>
<dbReference type="PANTHER" id="PTHR36927">
    <property type="entry name" value="BLR4337 PROTEIN"/>
    <property type="match status" value="1"/>
</dbReference>
<organism evidence="3 4">
    <name type="scientific">Anaeromyxobacter oryzae</name>
    <dbReference type="NCBI Taxonomy" id="2918170"/>
    <lineage>
        <taxon>Bacteria</taxon>
        <taxon>Pseudomonadati</taxon>
        <taxon>Myxococcota</taxon>
        <taxon>Myxococcia</taxon>
        <taxon>Myxococcales</taxon>
        <taxon>Cystobacterineae</taxon>
        <taxon>Anaeromyxobacteraceae</taxon>
        <taxon>Anaeromyxobacter</taxon>
    </lineage>
</organism>
<dbReference type="Proteomes" id="UP001162891">
    <property type="component" value="Chromosome"/>
</dbReference>
<feature type="transmembrane region" description="Helical" evidence="1">
    <location>
        <begin position="229"/>
        <end position="247"/>
    </location>
</feature>
<dbReference type="InterPro" id="IPR050623">
    <property type="entry name" value="Glucan_succinyl_AcylTrfase"/>
</dbReference>
<feature type="transmembrane region" description="Helical" evidence="1">
    <location>
        <begin position="333"/>
        <end position="355"/>
    </location>
</feature>
<protein>
    <recommendedName>
        <fullName evidence="2">Acyltransferase 3 domain-containing protein</fullName>
    </recommendedName>
</protein>
<feature type="transmembrane region" description="Helical" evidence="1">
    <location>
        <begin position="259"/>
        <end position="279"/>
    </location>
</feature>
<feature type="domain" description="Acyltransferase 3" evidence="2">
    <location>
        <begin position="25"/>
        <end position="382"/>
    </location>
</feature>
<reference evidence="4" key="1">
    <citation type="journal article" date="2022" name="Int. J. Syst. Evol. Microbiol.">
        <title>Anaeromyxobacter oryzae sp. nov., Anaeromyxobacter diazotrophicus sp. nov. and Anaeromyxobacter paludicola sp. nov., isolated from paddy soils.</title>
        <authorList>
            <person name="Itoh H."/>
            <person name="Xu Z."/>
            <person name="Mise K."/>
            <person name="Masuda Y."/>
            <person name="Ushijima N."/>
            <person name="Hayakawa C."/>
            <person name="Shiratori Y."/>
            <person name="Senoo K."/>
        </authorList>
    </citation>
    <scope>NUCLEOTIDE SEQUENCE [LARGE SCALE GENOMIC DNA]</scope>
    <source>
        <strain evidence="4">Red232</strain>
    </source>
</reference>
<proteinExistence type="predicted"/>
<feature type="transmembrane region" description="Helical" evidence="1">
    <location>
        <begin position="291"/>
        <end position="312"/>
    </location>
</feature>
<name>A0ABN6MR62_9BACT</name>
<dbReference type="EMBL" id="AP025591">
    <property type="protein sequence ID" value="BDG02208.1"/>
    <property type="molecule type" value="Genomic_DNA"/>
</dbReference>
<evidence type="ECO:0000256" key="1">
    <source>
        <dbReference type="SAM" id="Phobius"/>
    </source>
</evidence>
<accession>A0ABN6MR62</accession>
<dbReference type="Pfam" id="PF01757">
    <property type="entry name" value="Acyl_transf_3"/>
    <property type="match status" value="1"/>
</dbReference>
<feature type="transmembrane region" description="Helical" evidence="1">
    <location>
        <begin position="67"/>
        <end position="91"/>
    </location>
</feature>
<dbReference type="PANTHER" id="PTHR36927:SF3">
    <property type="entry name" value="GLUCANS BIOSYNTHESIS PROTEIN C"/>
    <property type="match status" value="1"/>
</dbReference>
<keyword evidence="4" id="KW-1185">Reference proteome</keyword>